<accession>A0ABX0LH88</accession>
<name>A0ABX0LH88_9BURK</name>
<dbReference type="Pfam" id="PF01568">
    <property type="entry name" value="Molydop_binding"/>
    <property type="match status" value="1"/>
</dbReference>
<sequence length="696" mass="76197">MIIDHPDGVGGQCTEQRSVCRMCHGGCGVIVQMRDGVVSELKGDPASPASEGFFCTKGKASLELLTHPARLTEPLLRRGDKHIAMPWDEALDMAAHRIGEQIARHGAESVVLSQGTDRNYQEWVFRFANTLGTPNVLGPAHVCFYPRVMASILTCGGFTFCDYEGEPEVIILWGSNKLHTHSDGLIGVKLAKALHRGARLVVIDPRANDQTRRADLWLQIRPGSDGALALGMLHVMIKEGWYDAGFVAGHTDGFAELAEHVRGYDPQRVAELTGLDAGQVVALASAYGQAKRACIEAGTGLSQNENAFSTLRSICILSALSGNLDAPGGDVLWDLLPVDGRRSFPLAEQLAPEQQAKRLGGGAYPVLSMAGWAHPDAVWDAMLDAQPYAVKTLLNFGSNLPMVYADAQRVHRALRGLEFHMTCDLFMTPTAQLADLVLPVGSWLERDQIVEFNAYLAPRRKLAQVGQCRSDEEIILGLAQRLGLGQHFWPDLEAALDHKLAGIGHTWTSFKQHGPIANTPHYRKYATQGFRTRSGRVNLLHAGLPRMGGDALPQYRPGEDLPDGHFRMSSAHSRNFYNSEYRQLDSLRKREPLPRVQIHPQAAAALGIAAGDWVLVRSATGSARFCAELCDGVATDVVYVAPSWWYPEEEGADNWQRSNANMLTGRAARASEMGTSNFRNVAVQLEKIEKDDSHAQ</sequence>
<dbReference type="SUPFAM" id="SSF50692">
    <property type="entry name" value="ADC-like"/>
    <property type="match status" value="1"/>
</dbReference>
<evidence type="ECO:0000313" key="7">
    <source>
        <dbReference type="Proteomes" id="UP000785613"/>
    </source>
</evidence>
<dbReference type="PROSITE" id="PS51669">
    <property type="entry name" value="4FE4S_MOW_BIS_MGD"/>
    <property type="match status" value="1"/>
</dbReference>
<dbReference type="PANTHER" id="PTHR43742:SF6">
    <property type="entry name" value="OXIDOREDUCTASE YYAE-RELATED"/>
    <property type="match status" value="1"/>
</dbReference>
<keyword evidence="7" id="KW-1185">Reference proteome</keyword>
<dbReference type="SUPFAM" id="SSF53706">
    <property type="entry name" value="Formate dehydrogenase/DMSO reductase, domains 1-3"/>
    <property type="match status" value="1"/>
</dbReference>
<dbReference type="EMBL" id="VUYU01000004">
    <property type="protein sequence ID" value="NHZ33369.1"/>
    <property type="molecule type" value="Genomic_DNA"/>
</dbReference>
<dbReference type="Gene3D" id="2.20.25.90">
    <property type="entry name" value="ADC-like domains"/>
    <property type="match status" value="1"/>
</dbReference>
<dbReference type="RefSeq" id="WP_167222973.1">
    <property type="nucleotide sequence ID" value="NZ_VUYU01000004.1"/>
</dbReference>
<protein>
    <submittedName>
        <fullName evidence="6">Molybdopterin-dependent oxidoreductase</fullName>
    </submittedName>
</protein>
<dbReference type="Gene3D" id="2.40.40.20">
    <property type="match status" value="1"/>
</dbReference>
<keyword evidence="3" id="KW-0408">Iron</keyword>
<comment type="similarity">
    <text evidence="1">Belongs to the prokaryotic molybdopterin-containing oxidoreductase family.</text>
</comment>
<reference evidence="6 7" key="1">
    <citation type="submission" date="2019-09" db="EMBL/GenBank/DDBJ databases">
        <title>Taxonomy of Antarctic Massilia spp.: description of Massilia rubra sp. nov., Massilia aquatica sp. nov., Massilia mucilaginosa sp. nov., Massilia frigida sp. nov. isolated from streams, lakes and regoliths.</title>
        <authorList>
            <person name="Holochova P."/>
            <person name="Sedlacek I."/>
            <person name="Kralova S."/>
            <person name="Maslanova I."/>
            <person name="Busse H.-J."/>
            <person name="Stankova E."/>
            <person name="Vrbovska V."/>
            <person name="Kovarovic V."/>
            <person name="Bartak M."/>
            <person name="Svec P."/>
            <person name="Pantucek R."/>
        </authorList>
    </citation>
    <scope>NUCLEOTIDE SEQUENCE [LARGE SCALE GENOMIC DNA]</scope>
    <source>
        <strain evidence="6 7">CCM 8692</strain>
    </source>
</reference>
<keyword evidence="2" id="KW-0479">Metal-binding</keyword>
<dbReference type="InterPro" id="IPR050612">
    <property type="entry name" value="Prok_Mopterin_Oxidored"/>
</dbReference>
<dbReference type="InterPro" id="IPR006657">
    <property type="entry name" value="MoPterin_dinucl-bd_dom"/>
</dbReference>
<evidence type="ECO:0000256" key="3">
    <source>
        <dbReference type="ARBA" id="ARBA00023004"/>
    </source>
</evidence>
<organism evidence="6 7">
    <name type="scientific">Massilia rubra</name>
    <dbReference type="NCBI Taxonomy" id="2607910"/>
    <lineage>
        <taxon>Bacteria</taxon>
        <taxon>Pseudomonadati</taxon>
        <taxon>Pseudomonadota</taxon>
        <taxon>Betaproteobacteria</taxon>
        <taxon>Burkholderiales</taxon>
        <taxon>Oxalobacteraceae</taxon>
        <taxon>Telluria group</taxon>
        <taxon>Massilia</taxon>
    </lineage>
</organism>
<dbReference type="Gene3D" id="3.40.50.740">
    <property type="match status" value="1"/>
</dbReference>
<dbReference type="Pfam" id="PF04879">
    <property type="entry name" value="Molybdop_Fe4S4"/>
    <property type="match status" value="1"/>
</dbReference>
<dbReference type="Gene3D" id="3.40.228.10">
    <property type="entry name" value="Dimethylsulfoxide Reductase, domain 2"/>
    <property type="match status" value="1"/>
</dbReference>
<feature type="domain" description="4Fe-4S Mo/W bis-MGD-type" evidence="5">
    <location>
        <begin position="13"/>
        <end position="69"/>
    </location>
</feature>
<evidence type="ECO:0000259" key="5">
    <source>
        <dbReference type="PROSITE" id="PS51669"/>
    </source>
</evidence>
<proteinExistence type="inferred from homology"/>
<comment type="caution">
    <text evidence="6">The sequence shown here is derived from an EMBL/GenBank/DDBJ whole genome shotgun (WGS) entry which is preliminary data.</text>
</comment>
<dbReference type="SMART" id="SM00926">
    <property type="entry name" value="Molybdop_Fe4S4"/>
    <property type="match status" value="1"/>
</dbReference>
<evidence type="ECO:0000256" key="1">
    <source>
        <dbReference type="ARBA" id="ARBA00010312"/>
    </source>
</evidence>
<keyword evidence="4" id="KW-0411">Iron-sulfur</keyword>
<evidence type="ECO:0000256" key="4">
    <source>
        <dbReference type="ARBA" id="ARBA00023014"/>
    </source>
</evidence>
<dbReference type="Proteomes" id="UP000785613">
    <property type="component" value="Unassembled WGS sequence"/>
</dbReference>
<dbReference type="InterPro" id="IPR009010">
    <property type="entry name" value="Asp_de-COase-like_dom_sf"/>
</dbReference>
<dbReference type="PANTHER" id="PTHR43742">
    <property type="entry name" value="TRIMETHYLAMINE-N-OXIDE REDUCTASE"/>
    <property type="match status" value="1"/>
</dbReference>
<evidence type="ECO:0000313" key="6">
    <source>
        <dbReference type="EMBL" id="NHZ33369.1"/>
    </source>
</evidence>
<dbReference type="InterPro" id="IPR006656">
    <property type="entry name" value="Mopterin_OxRdtase"/>
</dbReference>
<dbReference type="Pfam" id="PF00384">
    <property type="entry name" value="Molybdopterin"/>
    <property type="match status" value="1"/>
</dbReference>
<evidence type="ECO:0000256" key="2">
    <source>
        <dbReference type="ARBA" id="ARBA00022723"/>
    </source>
</evidence>
<dbReference type="InterPro" id="IPR006963">
    <property type="entry name" value="Mopterin_OxRdtase_4Fe-4S_dom"/>
</dbReference>
<gene>
    <name evidence="6" type="ORF">F0185_07165</name>
</gene>